<dbReference type="SUPFAM" id="SSF49478">
    <property type="entry name" value="Cna protein B-type domain"/>
    <property type="match status" value="1"/>
</dbReference>
<evidence type="ECO:0000313" key="4">
    <source>
        <dbReference type="EMBL" id="SEV92816.1"/>
    </source>
</evidence>
<dbReference type="InterPro" id="IPR032812">
    <property type="entry name" value="SbsA_Ig"/>
</dbReference>
<evidence type="ECO:0000259" key="3">
    <source>
        <dbReference type="Pfam" id="PF13205"/>
    </source>
</evidence>
<dbReference type="Pfam" id="PF13205">
    <property type="entry name" value="Big_5"/>
    <property type="match status" value="1"/>
</dbReference>
<sequence>MIKRYSLYIGSVILLTLASCARVSSPTGGDEDEIPPTLIRSVPEPNQLNYHGDVIMLEFDEMVQTNQIESNLIITPKIEGSFRTKVNKTTVTLTFQEPLKDSTTYSLNFGNTIQDITNRNVPPNLSLSFSTGDYLDSLRITGSIVDLYSQDPIEDVLVTLYSDEDTTNILNGSASYYTKTDTAGLFTFNNLPSKNFRIYAVEDENGNSKADSDGEAYGFYPDTLKLNSNINNVNFSIQKLNTKDLRLISGRHFATYYELTFNKAVDSFKLVNPATAVYNQITPDKIRFYQTTEAIGDTTQMIFEATDSLSVTLLDTANYYFSESEIEPKALSTEIFPKTSSLKPNQEIRLRFDKPIKDFLPDSAFYYIDSTNIVSLKNTAFAWNYNRTEITWPINITDYITEPQQTLKLQLRPQTFISYDLDTTKLIEKPFTIANKDEAAIIRGSVTSTSDNIIVQLLNASNLNVISETTNKQFVFDYLPAGKYMVRVIEDLNQNGKWDIGNILTNTPPEPVTFYFDTYYKTSEIEVRKFWERDKIDILLR</sequence>
<keyword evidence="5" id="KW-1185">Reference proteome</keyword>
<dbReference type="RefSeq" id="WP_090257029.1">
    <property type="nucleotide sequence ID" value="NZ_FOIR01000001.1"/>
</dbReference>
<dbReference type="EMBL" id="FOIR01000001">
    <property type="protein sequence ID" value="SEV92816.1"/>
    <property type="molecule type" value="Genomic_DNA"/>
</dbReference>
<dbReference type="Proteomes" id="UP000199437">
    <property type="component" value="Unassembled WGS sequence"/>
</dbReference>
<gene>
    <name evidence="4" type="ORF">SAMN05216290_0740</name>
</gene>
<dbReference type="STRING" id="1267423.SAMN05216290_0740"/>
<feature type="domain" description="SbsA Ig-like" evidence="3">
    <location>
        <begin position="32"/>
        <end position="131"/>
    </location>
</feature>
<dbReference type="AlphaFoldDB" id="A0A1I0MWQ2"/>
<evidence type="ECO:0000313" key="5">
    <source>
        <dbReference type="Proteomes" id="UP000199437"/>
    </source>
</evidence>
<protein>
    <submittedName>
        <fullName evidence="4">Ig-like domain-containing protein</fullName>
    </submittedName>
</protein>
<organism evidence="4 5">
    <name type="scientific">Roseivirga pacifica</name>
    <dbReference type="NCBI Taxonomy" id="1267423"/>
    <lineage>
        <taxon>Bacteria</taxon>
        <taxon>Pseudomonadati</taxon>
        <taxon>Bacteroidota</taxon>
        <taxon>Cytophagia</taxon>
        <taxon>Cytophagales</taxon>
        <taxon>Roseivirgaceae</taxon>
        <taxon>Roseivirga</taxon>
    </lineage>
</organism>
<evidence type="ECO:0000256" key="1">
    <source>
        <dbReference type="ARBA" id="ARBA00022729"/>
    </source>
</evidence>
<keyword evidence="1 2" id="KW-0732">Signal</keyword>
<evidence type="ECO:0000256" key="2">
    <source>
        <dbReference type="SAM" id="SignalP"/>
    </source>
</evidence>
<dbReference type="GeneID" id="99985480"/>
<accession>A0A1I0MWQ2</accession>
<dbReference type="OrthoDB" id="9809989at2"/>
<feature type="signal peptide" evidence="2">
    <location>
        <begin position="1"/>
        <end position="21"/>
    </location>
</feature>
<feature type="chain" id="PRO_5011514784" evidence="2">
    <location>
        <begin position="22"/>
        <end position="541"/>
    </location>
</feature>
<reference evidence="5" key="1">
    <citation type="submission" date="2016-10" db="EMBL/GenBank/DDBJ databases">
        <authorList>
            <person name="Varghese N."/>
            <person name="Submissions S."/>
        </authorList>
    </citation>
    <scope>NUCLEOTIDE SEQUENCE [LARGE SCALE GENOMIC DNA]</scope>
    <source>
        <strain evidence="5">CGMCC 1.12402</strain>
    </source>
</reference>
<name>A0A1I0MWQ2_9BACT</name>
<dbReference type="Gene3D" id="2.60.40.10">
    <property type="entry name" value="Immunoglobulins"/>
    <property type="match status" value="1"/>
</dbReference>
<dbReference type="PROSITE" id="PS51257">
    <property type="entry name" value="PROKAR_LIPOPROTEIN"/>
    <property type="match status" value="1"/>
</dbReference>
<proteinExistence type="predicted"/>
<dbReference type="InterPro" id="IPR013783">
    <property type="entry name" value="Ig-like_fold"/>
</dbReference>